<dbReference type="Pfam" id="PF13302">
    <property type="entry name" value="Acetyltransf_3"/>
    <property type="match status" value="1"/>
</dbReference>
<dbReference type="PROSITE" id="PS51186">
    <property type="entry name" value="GNAT"/>
    <property type="match status" value="1"/>
</dbReference>
<dbReference type="InterPro" id="IPR016181">
    <property type="entry name" value="Acyl_CoA_acyltransferase"/>
</dbReference>
<evidence type="ECO:0000259" key="1">
    <source>
        <dbReference type="PROSITE" id="PS51186"/>
    </source>
</evidence>
<dbReference type="PANTHER" id="PTHR43610">
    <property type="entry name" value="BLL6696 PROTEIN"/>
    <property type="match status" value="1"/>
</dbReference>
<dbReference type="EMBL" id="JAERTZ010000018">
    <property type="protein sequence ID" value="MBL1377403.1"/>
    <property type="molecule type" value="Genomic_DNA"/>
</dbReference>
<evidence type="ECO:0000313" key="3">
    <source>
        <dbReference type="Proteomes" id="UP000638570"/>
    </source>
</evidence>
<proteinExistence type="predicted"/>
<dbReference type="SUPFAM" id="SSF55729">
    <property type="entry name" value="Acyl-CoA N-acyltransferases (Nat)"/>
    <property type="match status" value="1"/>
</dbReference>
<evidence type="ECO:0000313" key="2">
    <source>
        <dbReference type="EMBL" id="MBL1377403.1"/>
    </source>
</evidence>
<comment type="caution">
    <text evidence="2">The sequence shown here is derived from an EMBL/GenBank/DDBJ whole genome shotgun (WGS) entry which is preliminary data.</text>
</comment>
<dbReference type="Gene3D" id="3.40.630.30">
    <property type="match status" value="1"/>
</dbReference>
<name>A0ABS1QTG0_9GAMM</name>
<reference evidence="3" key="1">
    <citation type="submission" date="2021-01" db="EMBL/GenBank/DDBJ databases">
        <title>Genome public.</title>
        <authorList>
            <person name="Liu C."/>
            <person name="Sun Q."/>
        </authorList>
    </citation>
    <scope>NUCLEOTIDE SEQUENCE [LARGE SCALE GENOMIC DNA]</scope>
    <source>
        <strain evidence="3">CGMCC 1.18722</strain>
    </source>
</reference>
<dbReference type="PANTHER" id="PTHR43610:SF1">
    <property type="entry name" value="N-ACETYLTRANSFERASE DOMAIN-CONTAINING PROTEIN"/>
    <property type="match status" value="1"/>
</dbReference>
<feature type="domain" description="N-acetyltransferase" evidence="1">
    <location>
        <begin position="17"/>
        <end position="174"/>
    </location>
</feature>
<gene>
    <name evidence="2" type="ORF">JKV55_08675</name>
</gene>
<dbReference type="InterPro" id="IPR000182">
    <property type="entry name" value="GNAT_dom"/>
</dbReference>
<dbReference type="Proteomes" id="UP000638570">
    <property type="component" value="Unassembled WGS sequence"/>
</dbReference>
<dbReference type="RefSeq" id="WP_202084218.1">
    <property type="nucleotide sequence ID" value="NZ_JAERTZ010000018.1"/>
</dbReference>
<protein>
    <submittedName>
        <fullName evidence="2">GNAT family N-acetyltransferase</fullName>
    </submittedName>
</protein>
<organism evidence="2 3">
    <name type="scientific">Zobellella iuensis</name>
    <dbReference type="NCBI Taxonomy" id="2803811"/>
    <lineage>
        <taxon>Bacteria</taxon>
        <taxon>Pseudomonadati</taxon>
        <taxon>Pseudomonadota</taxon>
        <taxon>Gammaproteobacteria</taxon>
        <taxon>Aeromonadales</taxon>
        <taxon>Aeromonadaceae</taxon>
        <taxon>Zobellella</taxon>
    </lineage>
</organism>
<sequence>MTSSPWLKETQLNGRHVNLMPLRQEHGPALVEAASDGRLWELWYTSVPGQESVADYIAFALSEQSAGRALPFVVVDKGSGRIIGATRYCNADAKNQRLEIGYTWYAQSHQRSAVNTECKYLLLEHAFERLSAIAVEFRTHWHNLASRAAIARLGAKQDGVLRNHHKGPDGHYRDTVVFSIIDHEWPVVKKSLAHRLGC</sequence>
<accession>A0ABS1QTG0</accession>
<keyword evidence="3" id="KW-1185">Reference proteome</keyword>